<dbReference type="Pfam" id="PF02743">
    <property type="entry name" value="dCache_1"/>
    <property type="match status" value="1"/>
</dbReference>
<dbReference type="Gene3D" id="3.30.565.10">
    <property type="entry name" value="Histidine kinase-like ATPase, C-terminal domain"/>
    <property type="match status" value="1"/>
</dbReference>
<protein>
    <submittedName>
        <fullName evidence="11">Sensor histidine kinase</fullName>
        <ecNumber evidence="11">2.7.13.3</ecNumber>
    </submittedName>
</protein>
<evidence type="ECO:0000256" key="3">
    <source>
        <dbReference type="ARBA" id="ARBA00022553"/>
    </source>
</evidence>
<dbReference type="Pfam" id="PF06580">
    <property type="entry name" value="His_kinase"/>
    <property type="match status" value="1"/>
</dbReference>
<feature type="transmembrane region" description="Helical" evidence="9">
    <location>
        <begin position="17"/>
        <end position="40"/>
    </location>
</feature>
<dbReference type="InterPro" id="IPR036890">
    <property type="entry name" value="HATPase_C_sf"/>
</dbReference>
<dbReference type="SMART" id="SM00304">
    <property type="entry name" value="HAMP"/>
    <property type="match status" value="1"/>
</dbReference>
<evidence type="ECO:0000256" key="6">
    <source>
        <dbReference type="ARBA" id="ARBA00022777"/>
    </source>
</evidence>
<dbReference type="InterPro" id="IPR003594">
    <property type="entry name" value="HATPase_dom"/>
</dbReference>
<keyword evidence="7 9" id="KW-1133">Transmembrane helix</keyword>
<dbReference type="RefSeq" id="WP_406786884.1">
    <property type="nucleotide sequence ID" value="NZ_JBJIAA010000005.1"/>
</dbReference>
<evidence type="ECO:0000313" key="11">
    <source>
        <dbReference type="EMBL" id="MFL0250219.1"/>
    </source>
</evidence>
<keyword evidence="3" id="KW-0597">Phosphoprotein</keyword>
<dbReference type="Pfam" id="PF00672">
    <property type="entry name" value="HAMP"/>
    <property type="match status" value="1"/>
</dbReference>
<keyword evidence="8 9" id="KW-0472">Membrane</keyword>
<comment type="subcellular location">
    <subcellularLocation>
        <location evidence="1">Cell membrane</location>
        <topology evidence="1">Multi-pass membrane protein</topology>
    </subcellularLocation>
</comment>
<evidence type="ECO:0000256" key="5">
    <source>
        <dbReference type="ARBA" id="ARBA00022692"/>
    </source>
</evidence>
<dbReference type="SUPFAM" id="SSF158472">
    <property type="entry name" value="HAMP domain-like"/>
    <property type="match status" value="1"/>
</dbReference>
<sequence>MSTVRRVFLNGKIGNKLAIYFLLVILVPTVTITTLGNLMYRKSIIEEQNASTKQMIREISNNIDFYIKNNENIITYLSDDPRILSFINLKAPNHEVEDEANRTILKFSCLHPEIAGIMVVSSKDTYASDIMYRISRDPLVNEEWYTKAAQNPDKLQIFNRPLGRNVNNVFQYCEDDVVSVSKAIVDKTNDKCIGVILVDIKVNVIKSVIENIRLGQNGFVYIVDKDNKIIYSPVNKVVYRIEDAWIGNDGNKILVKNIKGNQYEIMSVVSPYTKWRTVGVFPIEGVERIVKNIKYSSLVIALITLITAEMLAIFFTKSIVNPITELKGLMKRTEHGDFDVYFNPKYEDEVGELGSAFNHMVKEIKKLIKLVQIEEKNKRKAEISILHAQIKPHFLYNTLDTIQWMAQEHRASEVVFMVNNLSNILRIGLSSGAEIIKVRQEIEHVKSYLAIQKVRYEDKLNYEMDISEEILDLKVIKITLQPLVENAIYHGIKEKRGAGMIYIKGQIKNNKLNFVITDNGIGIKSEKLKEINAVIKNTVSLNNSSLGYGIFNVNARIKLTYGNEYGIEYSSKYGSGTTVNVWHPLIK</sequence>
<evidence type="ECO:0000256" key="2">
    <source>
        <dbReference type="ARBA" id="ARBA00022475"/>
    </source>
</evidence>
<feature type="domain" description="HAMP" evidence="10">
    <location>
        <begin position="317"/>
        <end position="369"/>
    </location>
</feature>
<evidence type="ECO:0000256" key="7">
    <source>
        <dbReference type="ARBA" id="ARBA00022989"/>
    </source>
</evidence>
<dbReference type="InterPro" id="IPR033479">
    <property type="entry name" value="dCache_1"/>
</dbReference>
<organism evidence="11 12">
    <name type="scientific">Clostridium neuense</name>
    <dbReference type="NCBI Taxonomy" id="1728934"/>
    <lineage>
        <taxon>Bacteria</taxon>
        <taxon>Bacillati</taxon>
        <taxon>Bacillota</taxon>
        <taxon>Clostridia</taxon>
        <taxon>Eubacteriales</taxon>
        <taxon>Clostridiaceae</taxon>
        <taxon>Clostridium</taxon>
    </lineage>
</organism>
<keyword evidence="2" id="KW-1003">Cell membrane</keyword>
<evidence type="ECO:0000256" key="8">
    <source>
        <dbReference type="ARBA" id="ARBA00023136"/>
    </source>
</evidence>
<keyword evidence="5 9" id="KW-0812">Transmembrane</keyword>
<dbReference type="InterPro" id="IPR050640">
    <property type="entry name" value="Bact_2-comp_sensor_kinase"/>
</dbReference>
<keyword evidence="6 11" id="KW-0418">Kinase</keyword>
<dbReference type="SUPFAM" id="SSF55874">
    <property type="entry name" value="ATPase domain of HSP90 chaperone/DNA topoisomerase II/histidine kinase"/>
    <property type="match status" value="1"/>
</dbReference>
<keyword evidence="4 11" id="KW-0808">Transferase</keyword>
<dbReference type="PROSITE" id="PS50885">
    <property type="entry name" value="HAMP"/>
    <property type="match status" value="1"/>
</dbReference>
<dbReference type="Gene3D" id="3.30.450.20">
    <property type="entry name" value="PAS domain"/>
    <property type="match status" value="2"/>
</dbReference>
<dbReference type="EMBL" id="JBJIAA010000005">
    <property type="protein sequence ID" value="MFL0250219.1"/>
    <property type="molecule type" value="Genomic_DNA"/>
</dbReference>
<dbReference type="Gene3D" id="6.10.340.10">
    <property type="match status" value="1"/>
</dbReference>
<evidence type="ECO:0000256" key="4">
    <source>
        <dbReference type="ARBA" id="ARBA00022679"/>
    </source>
</evidence>
<dbReference type="Pfam" id="PF02518">
    <property type="entry name" value="HATPase_c"/>
    <property type="match status" value="1"/>
</dbReference>
<name>A0ABW8TCG9_9CLOT</name>
<proteinExistence type="predicted"/>
<dbReference type="PANTHER" id="PTHR34220">
    <property type="entry name" value="SENSOR HISTIDINE KINASE YPDA"/>
    <property type="match status" value="1"/>
</dbReference>
<reference evidence="11 12" key="1">
    <citation type="submission" date="2024-11" db="EMBL/GenBank/DDBJ databases">
        <authorList>
            <person name="Heng Y.C."/>
            <person name="Lim A.C.H."/>
            <person name="Lee J.K.Y."/>
            <person name="Kittelmann S."/>
        </authorList>
    </citation>
    <scope>NUCLEOTIDE SEQUENCE [LARGE SCALE GENOMIC DNA]</scope>
    <source>
        <strain evidence="11 12">WILCCON 0114</strain>
    </source>
</reference>
<dbReference type="GO" id="GO:0004673">
    <property type="term" value="F:protein histidine kinase activity"/>
    <property type="evidence" value="ECO:0007669"/>
    <property type="project" value="UniProtKB-EC"/>
</dbReference>
<dbReference type="PANTHER" id="PTHR34220:SF7">
    <property type="entry name" value="SENSOR HISTIDINE KINASE YPDA"/>
    <property type="match status" value="1"/>
</dbReference>
<comment type="caution">
    <text evidence="11">The sequence shown here is derived from an EMBL/GenBank/DDBJ whole genome shotgun (WGS) entry which is preliminary data.</text>
</comment>
<dbReference type="Proteomes" id="UP001623592">
    <property type="component" value="Unassembled WGS sequence"/>
</dbReference>
<evidence type="ECO:0000256" key="9">
    <source>
        <dbReference type="SAM" id="Phobius"/>
    </source>
</evidence>
<evidence type="ECO:0000313" key="12">
    <source>
        <dbReference type="Proteomes" id="UP001623592"/>
    </source>
</evidence>
<evidence type="ECO:0000259" key="10">
    <source>
        <dbReference type="PROSITE" id="PS50885"/>
    </source>
</evidence>
<dbReference type="InterPro" id="IPR010559">
    <property type="entry name" value="Sig_transdc_His_kin_internal"/>
</dbReference>
<dbReference type="CDD" id="cd06225">
    <property type="entry name" value="HAMP"/>
    <property type="match status" value="1"/>
</dbReference>
<gene>
    <name evidence="11" type="ORF">ACJDT4_07265</name>
</gene>
<keyword evidence="12" id="KW-1185">Reference proteome</keyword>
<dbReference type="InterPro" id="IPR003660">
    <property type="entry name" value="HAMP_dom"/>
</dbReference>
<dbReference type="EC" id="2.7.13.3" evidence="11"/>
<evidence type="ECO:0000256" key="1">
    <source>
        <dbReference type="ARBA" id="ARBA00004651"/>
    </source>
</evidence>
<accession>A0ABW8TCG9</accession>